<keyword evidence="3" id="KW-1185">Reference proteome</keyword>
<comment type="caution">
    <text evidence="2">The sequence shown here is derived from an EMBL/GenBank/DDBJ whole genome shotgun (WGS) entry which is preliminary data.</text>
</comment>
<evidence type="ECO:0000313" key="2">
    <source>
        <dbReference type="EMBL" id="GFT12449.1"/>
    </source>
</evidence>
<proteinExistence type="predicted"/>
<protein>
    <submittedName>
        <fullName evidence="2">Uncharacterized protein</fullName>
    </submittedName>
</protein>
<reference evidence="2" key="1">
    <citation type="submission" date="2020-08" db="EMBL/GenBank/DDBJ databases">
        <title>Multicomponent nature underlies the extraordinary mechanical properties of spider dragline silk.</title>
        <authorList>
            <person name="Kono N."/>
            <person name="Nakamura H."/>
            <person name="Mori M."/>
            <person name="Yoshida Y."/>
            <person name="Ohtoshi R."/>
            <person name="Malay A.D."/>
            <person name="Moran D.A.P."/>
            <person name="Tomita M."/>
            <person name="Numata K."/>
            <person name="Arakawa K."/>
        </authorList>
    </citation>
    <scope>NUCLEOTIDE SEQUENCE</scope>
</reference>
<dbReference type="Proteomes" id="UP000887013">
    <property type="component" value="Unassembled WGS sequence"/>
</dbReference>
<gene>
    <name evidence="2" type="ORF">NPIL_469901</name>
</gene>
<sequence length="87" mass="9898">MELSLDYKQKPSPEEDEQIQRRLRPQEVPARLQTPFRDVTAHSSPEDPLVEPSNRRGSGSGRSRILRQSSSDTPRSSKVVARNKKNT</sequence>
<dbReference type="AlphaFoldDB" id="A0A8X6NGT5"/>
<name>A0A8X6NGT5_NEPPI</name>
<evidence type="ECO:0000256" key="1">
    <source>
        <dbReference type="SAM" id="MobiDB-lite"/>
    </source>
</evidence>
<feature type="region of interest" description="Disordered" evidence="1">
    <location>
        <begin position="1"/>
        <end position="87"/>
    </location>
</feature>
<organism evidence="2 3">
    <name type="scientific">Nephila pilipes</name>
    <name type="common">Giant wood spider</name>
    <name type="synonym">Nephila maculata</name>
    <dbReference type="NCBI Taxonomy" id="299642"/>
    <lineage>
        <taxon>Eukaryota</taxon>
        <taxon>Metazoa</taxon>
        <taxon>Ecdysozoa</taxon>
        <taxon>Arthropoda</taxon>
        <taxon>Chelicerata</taxon>
        <taxon>Arachnida</taxon>
        <taxon>Araneae</taxon>
        <taxon>Araneomorphae</taxon>
        <taxon>Entelegynae</taxon>
        <taxon>Araneoidea</taxon>
        <taxon>Nephilidae</taxon>
        <taxon>Nephila</taxon>
    </lineage>
</organism>
<evidence type="ECO:0000313" key="3">
    <source>
        <dbReference type="Proteomes" id="UP000887013"/>
    </source>
</evidence>
<feature type="compositionally biased region" description="Basic and acidic residues" evidence="1">
    <location>
        <begin position="1"/>
        <end position="13"/>
    </location>
</feature>
<dbReference type="EMBL" id="BMAW01104111">
    <property type="protein sequence ID" value="GFT12449.1"/>
    <property type="molecule type" value="Genomic_DNA"/>
</dbReference>
<accession>A0A8X6NGT5</accession>
<feature type="compositionally biased region" description="Low complexity" evidence="1">
    <location>
        <begin position="55"/>
        <end position="71"/>
    </location>
</feature>